<dbReference type="STRING" id="59895.A0A103LPJ8"/>
<dbReference type="AlphaFoldDB" id="A0A103LPJ8"/>
<evidence type="ECO:0000313" key="2">
    <source>
        <dbReference type="Proteomes" id="UP000243975"/>
    </source>
</evidence>
<dbReference type="InterPro" id="IPR015943">
    <property type="entry name" value="WD40/YVTN_repeat-like_dom_sf"/>
</dbReference>
<gene>
    <name evidence="1" type="ORF">Ccrd_026664</name>
</gene>
<organism evidence="1 2">
    <name type="scientific">Cynara cardunculus var. scolymus</name>
    <name type="common">Globe artichoke</name>
    <name type="synonym">Cynara scolymus</name>
    <dbReference type="NCBI Taxonomy" id="59895"/>
    <lineage>
        <taxon>Eukaryota</taxon>
        <taxon>Viridiplantae</taxon>
        <taxon>Streptophyta</taxon>
        <taxon>Embryophyta</taxon>
        <taxon>Tracheophyta</taxon>
        <taxon>Spermatophyta</taxon>
        <taxon>Magnoliopsida</taxon>
        <taxon>eudicotyledons</taxon>
        <taxon>Gunneridae</taxon>
        <taxon>Pentapetalae</taxon>
        <taxon>asterids</taxon>
        <taxon>campanulids</taxon>
        <taxon>Asterales</taxon>
        <taxon>Asteraceae</taxon>
        <taxon>Carduoideae</taxon>
        <taxon>Cardueae</taxon>
        <taxon>Carduinae</taxon>
        <taxon>Cynara</taxon>
    </lineage>
</organism>
<comment type="caution">
    <text evidence="1">The sequence shown here is derived from an EMBL/GenBank/DDBJ whole genome shotgun (WGS) entry which is preliminary data.</text>
</comment>
<dbReference type="EMBL" id="LEKV01009020">
    <property type="protein sequence ID" value="KVF79756.1"/>
    <property type="molecule type" value="Genomic_DNA"/>
</dbReference>
<dbReference type="Gramene" id="KVF79756">
    <property type="protein sequence ID" value="KVF79756"/>
    <property type="gene ID" value="Ccrd_026664"/>
</dbReference>
<accession>A0A103LPJ8</accession>
<dbReference type="Proteomes" id="UP000243975">
    <property type="component" value="Unassembled WGS sequence"/>
</dbReference>
<proteinExistence type="predicted"/>
<reference evidence="1 2" key="1">
    <citation type="journal article" date="2016" name="Sci. Rep.">
        <title>The genome sequence of the outbreeding globe artichoke constructed de novo incorporating a phase-aware low-pass sequencing strategy of F1 progeny.</title>
        <authorList>
            <person name="Scaglione D."/>
            <person name="Reyes-Chin-Wo S."/>
            <person name="Acquadro A."/>
            <person name="Froenicke L."/>
            <person name="Portis E."/>
            <person name="Beitel C."/>
            <person name="Tirone M."/>
            <person name="Mauro R."/>
            <person name="Lo Monaco A."/>
            <person name="Mauromicale G."/>
            <person name="Faccioli P."/>
            <person name="Cattivelli L."/>
            <person name="Rieseberg L."/>
            <person name="Michelmore R."/>
            <person name="Lanteri S."/>
        </authorList>
    </citation>
    <scope>NUCLEOTIDE SEQUENCE [LARGE SCALE GENOMIC DNA]</scope>
    <source>
        <strain evidence="1">2C</strain>
    </source>
</reference>
<sequence>MRWFRLDGIHRRRHLASSCNGRRIMIDDEQTPEDDLYPWCAYKSYYGLLMDPCEDWIMASVTDDNMLQIWQVAEHIYNDEDHRAAELVKCINQMCFT</sequence>
<keyword evidence="2" id="KW-1185">Reference proteome</keyword>
<dbReference type="Gene3D" id="2.130.10.10">
    <property type="entry name" value="YVTN repeat-like/Quinoprotein amine dehydrogenase"/>
    <property type="match status" value="1"/>
</dbReference>
<protein>
    <recommendedName>
        <fullName evidence="3">WD40 repeat-containing protein</fullName>
    </recommendedName>
</protein>
<name>A0A103LPJ8_CYNCS</name>
<evidence type="ECO:0008006" key="3">
    <source>
        <dbReference type="Google" id="ProtNLM"/>
    </source>
</evidence>
<evidence type="ECO:0000313" key="1">
    <source>
        <dbReference type="EMBL" id="KVF79756.1"/>
    </source>
</evidence>